<evidence type="ECO:0000256" key="5">
    <source>
        <dbReference type="ARBA" id="ARBA00022692"/>
    </source>
</evidence>
<feature type="transmembrane region" description="Helical" evidence="13">
    <location>
        <begin position="33"/>
        <end position="54"/>
    </location>
</feature>
<dbReference type="SMART" id="SM00155">
    <property type="entry name" value="PLDc"/>
    <property type="match status" value="2"/>
</dbReference>
<comment type="caution">
    <text evidence="15">The sequence shown here is derived from an EMBL/GenBank/DDBJ whole genome shotgun (WGS) entry which is preliminary data.</text>
</comment>
<keyword evidence="5 13" id="KW-0812">Transmembrane</keyword>
<keyword evidence="3" id="KW-0444">Lipid biosynthesis</keyword>
<evidence type="ECO:0000256" key="8">
    <source>
        <dbReference type="ARBA" id="ARBA00023098"/>
    </source>
</evidence>
<keyword evidence="6" id="KW-0677">Repeat</keyword>
<sequence>MKMLKWALLELHVLAALAAAGHALLYKRDPRAAWGWIGVCLFFPIAGPLFYFLFGINRIRTRARKLEQKSPFRITVGYERPEDEEDVSLSILAAPEFSEIAQISEAVTKRPLVDGSRIEPLHNGEEAYPAMIAAIEKAARTLYLSTYIFDTDNTGRQFIDALVHAANRGVDVRVMLDGVGELYSTPRARTLLKKGGVRISRFLPPRLIPPMLYFNLRNHRKILVADGHTGFVGGMNIGDRHLVNVQENSERVVDLHFCLRGPIVSQIEHVFLEDWCFTTGEKTVPIPSAEDFAGEAICRTIVDGPNEDLDKLASILLGAISAARERIFIMTPYFLPAREMITALQIAALRGLEVAVLLPEKSNIPFVNWATRNMLWEILQRGVRVYYQPPPFVHTKLFIVDDYYVQIGSANIDPRSLRLNFELAVEIYHKPTAALLSSHVLENIKRSREVSLKEVYDRPLSIRARDALAWLFSPYL</sequence>
<organism evidence="15 16">
    <name type="scientific">Candidatus Desulfatibia vada</name>
    <dbReference type="NCBI Taxonomy" id="2841696"/>
    <lineage>
        <taxon>Bacteria</taxon>
        <taxon>Pseudomonadati</taxon>
        <taxon>Thermodesulfobacteriota</taxon>
        <taxon>Desulfobacteria</taxon>
        <taxon>Desulfobacterales</taxon>
        <taxon>Desulfobacterales incertae sedis</taxon>
        <taxon>Candidatus Desulfatibia</taxon>
    </lineage>
</organism>
<dbReference type="Pfam" id="PF13091">
    <property type="entry name" value="PLDc_2"/>
    <property type="match status" value="2"/>
</dbReference>
<dbReference type="CDD" id="cd09157">
    <property type="entry name" value="PLDc_CLS_unchar2_1"/>
    <property type="match status" value="1"/>
</dbReference>
<evidence type="ECO:0000256" key="10">
    <source>
        <dbReference type="ARBA" id="ARBA00023209"/>
    </source>
</evidence>
<dbReference type="GO" id="GO:0032049">
    <property type="term" value="P:cardiolipin biosynthetic process"/>
    <property type="evidence" value="ECO:0007669"/>
    <property type="project" value="UniProtKB-UniRule"/>
</dbReference>
<evidence type="ECO:0000256" key="9">
    <source>
        <dbReference type="ARBA" id="ARBA00023136"/>
    </source>
</evidence>
<dbReference type="GO" id="GO:0005886">
    <property type="term" value="C:plasma membrane"/>
    <property type="evidence" value="ECO:0007669"/>
    <property type="project" value="UniProtKB-SubCell"/>
</dbReference>
<evidence type="ECO:0000256" key="3">
    <source>
        <dbReference type="ARBA" id="ARBA00022516"/>
    </source>
</evidence>
<dbReference type="PANTHER" id="PTHR21248:SF22">
    <property type="entry name" value="PHOSPHOLIPASE D"/>
    <property type="match status" value="1"/>
</dbReference>
<reference evidence="15 16" key="1">
    <citation type="submission" date="2020-08" db="EMBL/GenBank/DDBJ databases">
        <title>Bridging the membrane lipid divide: bacteria of the FCB group superphylum have the potential to synthesize archaeal ether lipids.</title>
        <authorList>
            <person name="Villanueva L."/>
            <person name="Von Meijenfeldt F.A.B."/>
            <person name="Westbye A.B."/>
            <person name="Yadav S."/>
            <person name="Hopmans E.C."/>
            <person name="Dutilh B.E."/>
            <person name="Sinninghe Damste J.S."/>
        </authorList>
    </citation>
    <scope>NUCLEOTIDE SEQUENCE [LARGE SCALE GENOMIC DNA]</scope>
    <source>
        <strain evidence="15">NIOZ-UU17</strain>
    </source>
</reference>
<dbReference type="InterPro" id="IPR001736">
    <property type="entry name" value="PLipase_D/transphosphatidylase"/>
</dbReference>
<dbReference type="PANTHER" id="PTHR21248">
    <property type="entry name" value="CARDIOLIPIN SYNTHASE"/>
    <property type="match status" value="1"/>
</dbReference>
<keyword evidence="2" id="KW-1003">Cell membrane</keyword>
<evidence type="ECO:0000256" key="2">
    <source>
        <dbReference type="ARBA" id="ARBA00022475"/>
    </source>
</evidence>
<comment type="subcellular location">
    <subcellularLocation>
        <location evidence="1">Cell membrane</location>
        <topology evidence="1">Multi-pass membrane protein</topology>
    </subcellularLocation>
</comment>
<dbReference type="SUPFAM" id="SSF56024">
    <property type="entry name" value="Phospholipase D/nuclease"/>
    <property type="match status" value="2"/>
</dbReference>
<keyword evidence="9 13" id="KW-0472">Membrane</keyword>
<evidence type="ECO:0000313" key="16">
    <source>
        <dbReference type="Proteomes" id="UP000605201"/>
    </source>
</evidence>
<proteinExistence type="predicted"/>
<evidence type="ECO:0000256" key="11">
    <source>
        <dbReference type="ARBA" id="ARBA00023264"/>
    </source>
</evidence>
<dbReference type="Gene3D" id="3.30.870.10">
    <property type="entry name" value="Endonuclease Chain A"/>
    <property type="match status" value="2"/>
</dbReference>
<protein>
    <recommendedName>
        <fullName evidence="12">Cardiolipin synthase</fullName>
        <ecNumber evidence="12">2.7.8.-</ecNumber>
    </recommendedName>
</protein>
<accession>A0A8J6P3W9</accession>
<keyword evidence="7 13" id="KW-1133">Transmembrane helix</keyword>
<dbReference type="EC" id="2.7.8.-" evidence="12"/>
<keyword evidence="10" id="KW-0594">Phospholipid biosynthesis</keyword>
<evidence type="ECO:0000256" key="13">
    <source>
        <dbReference type="SAM" id="Phobius"/>
    </source>
</evidence>
<evidence type="ECO:0000256" key="1">
    <source>
        <dbReference type="ARBA" id="ARBA00004651"/>
    </source>
</evidence>
<dbReference type="InterPro" id="IPR022924">
    <property type="entry name" value="Cardiolipin_synthase"/>
</dbReference>
<dbReference type="GO" id="GO:0008808">
    <property type="term" value="F:cardiolipin synthase activity"/>
    <property type="evidence" value="ECO:0007669"/>
    <property type="project" value="UniProtKB-UniRule"/>
</dbReference>
<dbReference type="PROSITE" id="PS50035">
    <property type="entry name" value="PLD"/>
    <property type="match status" value="2"/>
</dbReference>
<feature type="domain" description="PLD phosphodiesterase" evidence="14">
    <location>
        <begin position="394"/>
        <end position="416"/>
    </location>
</feature>
<evidence type="ECO:0000256" key="12">
    <source>
        <dbReference type="NCBIfam" id="TIGR04265"/>
    </source>
</evidence>
<dbReference type="CDD" id="cd09163">
    <property type="entry name" value="PLDc_CLS_unchar2_2"/>
    <property type="match status" value="1"/>
</dbReference>
<evidence type="ECO:0000259" key="14">
    <source>
        <dbReference type="PROSITE" id="PS50035"/>
    </source>
</evidence>
<keyword evidence="8" id="KW-0443">Lipid metabolism</keyword>
<dbReference type="NCBIfam" id="TIGR04265">
    <property type="entry name" value="bac_cardiolipin"/>
    <property type="match status" value="1"/>
</dbReference>
<feature type="domain" description="PLD phosphodiesterase" evidence="14">
    <location>
        <begin position="214"/>
        <end position="241"/>
    </location>
</feature>
<dbReference type="Proteomes" id="UP000605201">
    <property type="component" value="Unassembled WGS sequence"/>
</dbReference>
<dbReference type="AlphaFoldDB" id="A0A8J6P3W9"/>
<keyword evidence="11" id="KW-1208">Phospholipid metabolism</keyword>
<dbReference type="InterPro" id="IPR027379">
    <property type="entry name" value="CLS_N"/>
</dbReference>
<evidence type="ECO:0000313" key="15">
    <source>
        <dbReference type="EMBL" id="MBC8433121.1"/>
    </source>
</evidence>
<gene>
    <name evidence="15" type="primary">cls</name>
    <name evidence="15" type="ORF">H8D96_14530</name>
</gene>
<keyword evidence="4" id="KW-0808">Transferase</keyword>
<dbReference type="EMBL" id="JACNIG010000271">
    <property type="protein sequence ID" value="MBC8433121.1"/>
    <property type="molecule type" value="Genomic_DNA"/>
</dbReference>
<evidence type="ECO:0000256" key="4">
    <source>
        <dbReference type="ARBA" id="ARBA00022679"/>
    </source>
</evidence>
<dbReference type="InterPro" id="IPR025202">
    <property type="entry name" value="PLD-like_dom"/>
</dbReference>
<name>A0A8J6P3W9_9BACT</name>
<evidence type="ECO:0000256" key="7">
    <source>
        <dbReference type="ARBA" id="ARBA00022989"/>
    </source>
</evidence>
<evidence type="ECO:0000256" key="6">
    <source>
        <dbReference type="ARBA" id="ARBA00022737"/>
    </source>
</evidence>
<dbReference type="Pfam" id="PF13396">
    <property type="entry name" value="PLDc_N"/>
    <property type="match status" value="1"/>
</dbReference>